<dbReference type="EMBL" id="LR822027">
    <property type="protein sequence ID" value="CAD0150599.1"/>
    <property type="molecule type" value="Genomic_DNA"/>
</dbReference>
<dbReference type="Proteomes" id="UP000509120">
    <property type="component" value="Chromosome"/>
</dbReference>
<dbReference type="Proteomes" id="UP000509833">
    <property type="component" value="Chromosome"/>
</dbReference>
<organism evidence="2 5">
    <name type="scientific">Streptococcus thermophilus</name>
    <dbReference type="NCBI Taxonomy" id="1308"/>
    <lineage>
        <taxon>Bacteria</taxon>
        <taxon>Bacillati</taxon>
        <taxon>Bacillota</taxon>
        <taxon>Bacilli</taxon>
        <taxon>Lactobacillales</taxon>
        <taxon>Streptococcaceae</taxon>
        <taxon>Streptococcus</taxon>
    </lineage>
</organism>
<name>A0A7U7GZ04_STRTR</name>
<dbReference type="EMBL" id="LR822017">
    <property type="protein sequence ID" value="CAD0135711.1"/>
    <property type="molecule type" value="Genomic_DNA"/>
</dbReference>
<dbReference type="AntiFam" id="ANF00020">
    <property type="entry name" value="tRNA translation"/>
</dbReference>
<evidence type="ECO:0000313" key="4">
    <source>
        <dbReference type="Proteomes" id="UP000509120"/>
    </source>
</evidence>
<sequence>METLVLPLNYARNYGRGGIRTPEPEGADLQSAAFSLFATLPKYK</sequence>
<dbReference type="Proteomes" id="UP000509791">
    <property type="component" value="Chromosome"/>
</dbReference>
<evidence type="ECO:0000313" key="2">
    <source>
        <dbReference type="EMBL" id="CAD0150599.1"/>
    </source>
</evidence>
<protein>
    <submittedName>
        <fullName evidence="2">Uncharacterized protein</fullName>
    </submittedName>
</protein>
<dbReference type="AlphaFoldDB" id="A0A7U7GZ04"/>
<evidence type="ECO:0000313" key="3">
    <source>
        <dbReference type="EMBL" id="CAD0153712.1"/>
    </source>
</evidence>
<gene>
    <name evidence="2" type="ORF">STHERMO_0067</name>
    <name evidence="3" type="ORF">STHERMO_0081</name>
    <name evidence="1" type="ORF">STHERMO_0092</name>
</gene>
<dbReference type="EMBL" id="LR822030">
    <property type="protein sequence ID" value="CAD0153712.1"/>
    <property type="molecule type" value="Genomic_DNA"/>
</dbReference>
<reference evidence="4 5" key="1">
    <citation type="submission" date="2020-06" db="EMBL/GenBank/DDBJ databases">
        <authorList>
            <person name="Chuat V."/>
        </authorList>
    </citation>
    <scope>NUCLEOTIDE SEQUENCE [LARGE SCALE GENOMIC DNA]</scope>
    <source>
        <strain evidence="3">STH_CIRM_1046</strain>
        <strain evidence="1">STH_CIRM_336</strain>
        <strain evidence="2">STH_CIRM_998</strain>
    </source>
</reference>
<evidence type="ECO:0000313" key="5">
    <source>
        <dbReference type="Proteomes" id="UP000509791"/>
    </source>
</evidence>
<proteinExistence type="predicted"/>
<evidence type="ECO:0000313" key="1">
    <source>
        <dbReference type="EMBL" id="CAD0135711.1"/>
    </source>
</evidence>
<accession>A0A7U7GZ04</accession>